<keyword evidence="1" id="KW-0446">Lipid-binding</keyword>
<evidence type="ECO:0000313" key="2">
    <source>
        <dbReference type="EMBL" id="PNR98520.1"/>
    </source>
</evidence>
<dbReference type="InterPro" id="IPR050270">
    <property type="entry name" value="DegV_domain_contain"/>
</dbReference>
<reference evidence="2 3" key="1">
    <citation type="submission" date="2013-12" db="EMBL/GenBank/DDBJ databases">
        <title>Comparative genomics of Petrotoga isolates.</title>
        <authorList>
            <person name="Nesbo C.L."/>
            <person name="Charchuk R."/>
            <person name="Chow K."/>
        </authorList>
    </citation>
    <scope>NUCLEOTIDE SEQUENCE [LARGE SCALE GENOMIC DNA]</scope>
    <source>
        <strain evidence="2 3">DSM 13574</strain>
    </source>
</reference>
<dbReference type="Pfam" id="PF02645">
    <property type="entry name" value="DegV"/>
    <property type="match status" value="1"/>
</dbReference>
<dbReference type="Proteomes" id="UP000236434">
    <property type="component" value="Unassembled WGS sequence"/>
</dbReference>
<organism evidence="2 3">
    <name type="scientific">Petrotoga olearia DSM 13574</name>
    <dbReference type="NCBI Taxonomy" id="1122955"/>
    <lineage>
        <taxon>Bacteria</taxon>
        <taxon>Thermotogati</taxon>
        <taxon>Thermotogota</taxon>
        <taxon>Thermotogae</taxon>
        <taxon>Petrotogales</taxon>
        <taxon>Petrotogaceae</taxon>
        <taxon>Petrotoga</taxon>
    </lineage>
</organism>
<comment type="caution">
    <text evidence="2">The sequence shown here is derived from an EMBL/GenBank/DDBJ whole genome shotgun (WGS) entry which is preliminary data.</text>
</comment>
<evidence type="ECO:0000313" key="3">
    <source>
        <dbReference type="Proteomes" id="UP000236434"/>
    </source>
</evidence>
<proteinExistence type="predicted"/>
<protein>
    <submittedName>
        <fullName evidence="2">Fatty acid-binding protein DegV</fullName>
    </submittedName>
</protein>
<dbReference type="EMBL" id="AZRL01000002">
    <property type="protein sequence ID" value="PNR98520.1"/>
    <property type="molecule type" value="Genomic_DNA"/>
</dbReference>
<dbReference type="Gene3D" id="3.30.1180.10">
    <property type="match status" value="1"/>
</dbReference>
<sequence>MNKIAQIVDAASNLPIEILRKCNILKIPFYITFDGKEYLVQGKDISDEEFYKKMAENPDKAPKTAAPNPEDWFNAFKEKYDKGFKEIIVTTISSELSASYQNANIAKKDFTNQYQDSKITLIDTRTCTCGQAALEIKIAQIIENGKKLFEEISKIAKESIKKTSTIFTVKTLKYMKAGGRIGGATQFVGTLLNIKPIMEFVNGVVKPIKAVRSRRKSLDEMVNIISDRIKDPNKVVLCTRNAMCEEDEKYMIEKLREKLNYEGKIYPGTLGAVIGAHSGPGAIGIGFTELEEE</sequence>
<dbReference type="Gene3D" id="3.40.50.10170">
    <property type="match status" value="1"/>
</dbReference>
<dbReference type="GO" id="GO:0008289">
    <property type="term" value="F:lipid binding"/>
    <property type="evidence" value="ECO:0007669"/>
    <property type="project" value="UniProtKB-KW"/>
</dbReference>
<dbReference type="PANTHER" id="PTHR33434">
    <property type="entry name" value="DEGV DOMAIN-CONTAINING PROTEIN DR_1986-RELATED"/>
    <property type="match status" value="1"/>
</dbReference>
<gene>
    <name evidence="2" type="ORF">X929_00305</name>
</gene>
<dbReference type="AlphaFoldDB" id="A0A2K1P6V1"/>
<evidence type="ECO:0000256" key="1">
    <source>
        <dbReference type="ARBA" id="ARBA00023121"/>
    </source>
</evidence>
<dbReference type="InterPro" id="IPR043168">
    <property type="entry name" value="DegV_C"/>
</dbReference>
<dbReference type="InterPro" id="IPR003797">
    <property type="entry name" value="DegV"/>
</dbReference>
<name>A0A2K1P6V1_9BACT</name>
<dbReference type="RefSeq" id="WP_103066079.1">
    <property type="nucleotide sequence ID" value="NZ_AZRL01000002.1"/>
</dbReference>
<dbReference type="SUPFAM" id="SSF82549">
    <property type="entry name" value="DAK1/DegV-like"/>
    <property type="match status" value="1"/>
</dbReference>
<dbReference type="OrthoDB" id="9780660at2"/>
<accession>A0A2K1P6V1</accession>
<dbReference type="PROSITE" id="PS51482">
    <property type="entry name" value="DEGV"/>
    <property type="match status" value="1"/>
</dbReference>
<dbReference type="PANTHER" id="PTHR33434:SF2">
    <property type="entry name" value="FATTY ACID-BINDING PROTEIN TM_1468"/>
    <property type="match status" value="1"/>
</dbReference>
<dbReference type="NCBIfam" id="TIGR00762">
    <property type="entry name" value="DegV"/>
    <property type="match status" value="1"/>
</dbReference>